<dbReference type="InterPro" id="IPR020287">
    <property type="entry name" value="Tail_sheath_C"/>
</dbReference>
<accession>A0ABP7M1K6</accession>
<dbReference type="Proteomes" id="UP001499994">
    <property type="component" value="Unassembled WGS sequence"/>
</dbReference>
<dbReference type="RefSeq" id="WP_346082766.1">
    <property type="nucleotide sequence ID" value="NZ_BAABDG010000010.1"/>
</dbReference>
<comment type="similarity">
    <text evidence="1">Belongs to the myoviridae tail sheath protein family.</text>
</comment>
<gene>
    <name evidence="5" type="ORF">GCM10022405_41330</name>
</gene>
<dbReference type="Pfam" id="PF04984">
    <property type="entry name" value="Phage_sheath_1"/>
    <property type="match status" value="1"/>
</dbReference>
<evidence type="ECO:0000313" key="5">
    <source>
        <dbReference type="EMBL" id="GAA3911852.1"/>
    </source>
</evidence>
<evidence type="ECO:0000259" key="3">
    <source>
        <dbReference type="Pfam" id="PF17482"/>
    </source>
</evidence>
<evidence type="ECO:0000259" key="4">
    <source>
        <dbReference type="Pfam" id="PF22671"/>
    </source>
</evidence>
<dbReference type="InterPro" id="IPR035089">
    <property type="entry name" value="Phage_sheath_subtilisin"/>
</dbReference>
<protein>
    <submittedName>
        <fullName evidence="5">Phage tail sheath protein</fullName>
    </submittedName>
</protein>
<dbReference type="Pfam" id="PF22671">
    <property type="entry name" value="Gp18_domIII_N"/>
    <property type="match status" value="1"/>
</dbReference>
<name>A0ABP7M1K6_9GAMM</name>
<organism evidence="5 6">
    <name type="scientific">Gibbsiella dentisursi</name>
    <dbReference type="NCBI Taxonomy" id="796890"/>
    <lineage>
        <taxon>Bacteria</taxon>
        <taxon>Pseudomonadati</taxon>
        <taxon>Pseudomonadota</taxon>
        <taxon>Gammaproteobacteria</taxon>
        <taxon>Enterobacterales</taxon>
        <taxon>Yersiniaceae</taxon>
        <taxon>Gibbsiella</taxon>
    </lineage>
</organism>
<dbReference type="PANTHER" id="PTHR35861:SF1">
    <property type="entry name" value="PHAGE TAIL SHEATH PROTEIN"/>
    <property type="match status" value="1"/>
</dbReference>
<feature type="domain" description="Tail sheath protein subtilisin-like" evidence="2">
    <location>
        <begin position="124"/>
        <end position="282"/>
    </location>
</feature>
<sequence length="402" mass="43525">MSGTYHHGVRVTESTDLQDSITDIDSSVIGVICTASDADEDAFPLNKPVLLTRVASYLGKAGTKGTLKTTLTAISNQCSPKTIVIRVPDVDDYTPSSSGEEYTQDSLVIGGVDTEGRYYGAYALLTALSTVGVQPRIIGAPGLDTEAVATQLVVFAQKLRAFVYASAYDCKTVTEAKKYASDFSQREIMIIYPDWTETDTSTGETVTIPAPAVAIGLRALIDQQTGWHKSLSNVAVTGPTGISRDVYWSLQDTDSDADDLNSNHVTTLIKRSGFRFWGSRTCDEETYIFETYTRTAQILADTVAQAHAKYNDAPLTPSLATDIVDGVNRKLSALVTAGQLLGGTCWYDTADNTTDTLKQGQLLIRYDYTPVPPLEDLQFIQTFSDSYFETAFATASSTSTDS</sequence>
<keyword evidence="6" id="KW-1185">Reference proteome</keyword>
<evidence type="ECO:0000313" key="6">
    <source>
        <dbReference type="Proteomes" id="UP001499994"/>
    </source>
</evidence>
<evidence type="ECO:0000259" key="2">
    <source>
        <dbReference type="Pfam" id="PF04984"/>
    </source>
</evidence>
<feature type="domain" description="Tail sheath protein C-terminal" evidence="3">
    <location>
        <begin position="285"/>
        <end position="380"/>
    </location>
</feature>
<dbReference type="Pfam" id="PF17482">
    <property type="entry name" value="Phage_sheath_1C"/>
    <property type="match status" value="1"/>
</dbReference>
<dbReference type="PANTHER" id="PTHR35861">
    <property type="match status" value="1"/>
</dbReference>
<dbReference type="EMBL" id="BAABDG010000010">
    <property type="protein sequence ID" value="GAA3911852.1"/>
    <property type="molecule type" value="Genomic_DNA"/>
</dbReference>
<comment type="caution">
    <text evidence="5">The sequence shown here is derived from an EMBL/GenBank/DDBJ whole genome shotgun (WGS) entry which is preliminary data.</text>
</comment>
<dbReference type="InterPro" id="IPR052042">
    <property type="entry name" value="Tail_sheath_structural"/>
</dbReference>
<dbReference type="InterPro" id="IPR054564">
    <property type="entry name" value="Gp18_domIII_N"/>
</dbReference>
<feature type="domain" description="Tail sheath protein Gp18-like" evidence="4">
    <location>
        <begin position="28"/>
        <end position="87"/>
    </location>
</feature>
<reference evidence="6" key="1">
    <citation type="journal article" date="2019" name="Int. J. Syst. Evol. Microbiol.">
        <title>The Global Catalogue of Microorganisms (GCM) 10K type strain sequencing project: providing services to taxonomists for standard genome sequencing and annotation.</title>
        <authorList>
            <consortium name="The Broad Institute Genomics Platform"/>
            <consortium name="The Broad Institute Genome Sequencing Center for Infectious Disease"/>
            <person name="Wu L."/>
            <person name="Ma J."/>
        </authorList>
    </citation>
    <scope>NUCLEOTIDE SEQUENCE [LARGE SCALE GENOMIC DNA]</scope>
    <source>
        <strain evidence="6">JCM 17201</strain>
    </source>
</reference>
<proteinExistence type="inferred from homology"/>
<evidence type="ECO:0000256" key="1">
    <source>
        <dbReference type="ARBA" id="ARBA00008005"/>
    </source>
</evidence>